<dbReference type="EMBL" id="JAEUGD010000066">
    <property type="protein sequence ID" value="MBL6449545.1"/>
    <property type="molecule type" value="Genomic_DNA"/>
</dbReference>
<gene>
    <name evidence="2" type="ORF">JMN32_24750</name>
</gene>
<dbReference type="PRINTS" id="PR01950">
    <property type="entry name" value="LANCSUPER"/>
</dbReference>
<evidence type="ECO:0000313" key="3">
    <source>
        <dbReference type="Proteomes" id="UP000614216"/>
    </source>
</evidence>
<keyword evidence="1" id="KW-0862">Zinc</keyword>
<evidence type="ECO:0008006" key="4">
    <source>
        <dbReference type="Google" id="ProtNLM"/>
    </source>
</evidence>
<name>A0A937G0H0_9BACT</name>
<dbReference type="GO" id="GO:0005886">
    <property type="term" value="C:plasma membrane"/>
    <property type="evidence" value="ECO:0007669"/>
    <property type="project" value="TreeGrafter"/>
</dbReference>
<dbReference type="InterPro" id="IPR012341">
    <property type="entry name" value="6hp_glycosidase-like_sf"/>
</dbReference>
<dbReference type="GO" id="GO:0046872">
    <property type="term" value="F:metal ion binding"/>
    <property type="evidence" value="ECO:0007669"/>
    <property type="project" value="UniProtKB-KW"/>
</dbReference>
<organism evidence="2 3">
    <name type="scientific">Fulvivirga marina</name>
    <dbReference type="NCBI Taxonomy" id="2494733"/>
    <lineage>
        <taxon>Bacteria</taxon>
        <taxon>Pseudomonadati</taxon>
        <taxon>Bacteroidota</taxon>
        <taxon>Cytophagia</taxon>
        <taxon>Cytophagales</taxon>
        <taxon>Fulvivirgaceae</taxon>
        <taxon>Fulvivirga</taxon>
    </lineage>
</organism>
<evidence type="ECO:0000256" key="1">
    <source>
        <dbReference type="PIRSR" id="PIRSR607822-1"/>
    </source>
</evidence>
<evidence type="ECO:0000313" key="2">
    <source>
        <dbReference type="EMBL" id="MBL6449545.1"/>
    </source>
</evidence>
<keyword evidence="3" id="KW-1185">Reference proteome</keyword>
<keyword evidence="1" id="KW-0479">Metal-binding</keyword>
<dbReference type="SMART" id="SM01260">
    <property type="entry name" value="LANC_like"/>
    <property type="match status" value="1"/>
</dbReference>
<dbReference type="PANTHER" id="PTHR12736">
    <property type="entry name" value="LANC-LIKE PROTEIN"/>
    <property type="match status" value="1"/>
</dbReference>
<dbReference type="Gene3D" id="1.50.10.10">
    <property type="match status" value="1"/>
</dbReference>
<proteinExistence type="predicted"/>
<dbReference type="RefSeq" id="WP_202859062.1">
    <property type="nucleotide sequence ID" value="NZ_JAEUGD010000066.1"/>
</dbReference>
<protein>
    <recommendedName>
        <fullName evidence="4">Lanthionine synthetase C-like protein</fullName>
    </recommendedName>
</protein>
<dbReference type="InterPro" id="IPR007822">
    <property type="entry name" value="LANC-like"/>
</dbReference>
<reference evidence="2" key="1">
    <citation type="submission" date="2021-01" db="EMBL/GenBank/DDBJ databases">
        <title>Fulvivirga kasyanovii gen. nov., sp nov., a novel member of the phylum Bacteroidetes isolated from seawater in a mussel farm.</title>
        <authorList>
            <person name="Zhao L.-H."/>
            <person name="Wang Z.-J."/>
        </authorList>
    </citation>
    <scope>NUCLEOTIDE SEQUENCE</scope>
    <source>
        <strain evidence="2">29W222</strain>
    </source>
</reference>
<dbReference type="SUPFAM" id="SSF158745">
    <property type="entry name" value="LanC-like"/>
    <property type="match status" value="1"/>
</dbReference>
<feature type="binding site" evidence="1">
    <location>
        <position position="337"/>
    </location>
    <ligand>
        <name>Zn(2+)</name>
        <dbReference type="ChEBI" id="CHEBI:29105"/>
    </ligand>
</feature>
<dbReference type="Pfam" id="PF05147">
    <property type="entry name" value="LANC_like"/>
    <property type="match status" value="1"/>
</dbReference>
<sequence>MDRNKYLEEAIRIGDEILRRVEKTDEGYVWKTMTSTGDFEIQWVVSESLYSGTAGIVYFFLELHRRTNDDKYLEAVTEGARWLENYCATNSTEYYAFYTGRMGVSYLMLVLADYLKDESYKAKALKIAEGCEAFLHTSRKVDDLINGYSGALLCLLHLHAATGDEGVLKNIESYTRRLIERANITPHGFYWDRVGTNIKGLCGFSHGASGIGYVFLELGKYFDNESFYWIAKRAFAYENHFFHEEFKNWPDFRRGFYDEKTLNENRDKYLNGEKDYFLLPGDMSAWCHGAPGIGLSRIRAYEVLKDDIYKRDIDRAVEKTGIATLDGEMSVASCILCHGIGGNAILFLEAARVLGDTTYIDMARQAGDRALDYVAEKGKYLSGYSFAGTDNDISLFMGDSGIGYFYLMLSDEKQEKASILKPDLNQVFSGKVDGELASGYEGVFVRLANGLYPLTFEKVKKDIDLNILKGGGSFMLKLRQAIQNAISAKDDDAIQQVWEYELKKEELDSAIESHSYNRIRRIVEIEKNQVCLKTEAELIHTQLVLPEEHVLLELPEEVAKDNEGEEYAIFIPTPEFLLEFPLNDFAYTVIKKFEQPNRVEQVIVEMVDEFEVTEQSEIDQVKEVTIYQITEALHQGILFIDHSPVVHQ</sequence>
<accession>A0A937G0H0</accession>
<dbReference type="GO" id="GO:0031179">
    <property type="term" value="P:peptide modification"/>
    <property type="evidence" value="ECO:0007669"/>
    <property type="project" value="InterPro"/>
</dbReference>
<dbReference type="PRINTS" id="PR01955">
    <property type="entry name" value="LANCFRANKIA"/>
</dbReference>
<dbReference type="PANTHER" id="PTHR12736:SF7">
    <property type="entry name" value="LANC-LIKE PROTEIN 3"/>
    <property type="match status" value="1"/>
</dbReference>
<feature type="binding site" evidence="1">
    <location>
        <position position="338"/>
    </location>
    <ligand>
        <name>Zn(2+)</name>
        <dbReference type="ChEBI" id="CHEBI:29105"/>
    </ligand>
</feature>
<dbReference type="GO" id="GO:0005975">
    <property type="term" value="P:carbohydrate metabolic process"/>
    <property type="evidence" value="ECO:0007669"/>
    <property type="project" value="InterPro"/>
</dbReference>
<feature type="binding site" evidence="1">
    <location>
        <position position="287"/>
    </location>
    <ligand>
        <name>Zn(2+)</name>
        <dbReference type="ChEBI" id="CHEBI:29105"/>
    </ligand>
</feature>
<dbReference type="Proteomes" id="UP000614216">
    <property type="component" value="Unassembled WGS sequence"/>
</dbReference>
<comment type="caution">
    <text evidence="2">The sequence shown here is derived from an EMBL/GenBank/DDBJ whole genome shotgun (WGS) entry which is preliminary data.</text>
</comment>
<dbReference type="AlphaFoldDB" id="A0A937G0H0"/>